<name>A0AC61U1D9_9MICO</name>
<dbReference type="EMBL" id="CP087977">
    <property type="protein sequence ID" value="UUZ43776.1"/>
    <property type="molecule type" value="Genomic_DNA"/>
</dbReference>
<sequence length="76" mass="8361">MVRAPADVPARLPASPRRQRPHHPPDAPAATRADDRPDPLRLPRAPLRQAVGVHGARRQQDPRRPADVLPSGLARH</sequence>
<proteinExistence type="predicted"/>
<evidence type="ECO:0000313" key="2">
    <source>
        <dbReference type="Proteomes" id="UP001059663"/>
    </source>
</evidence>
<gene>
    <name evidence="1" type="ORF">LP422_13360</name>
</gene>
<reference evidence="1" key="1">
    <citation type="submission" date="2021-11" db="EMBL/GenBank/DDBJ databases">
        <title>Study of the species diversity of bacterial strains isolated from a unique natural object - Shulgan-Tash cave (Bashkiria).</title>
        <authorList>
            <person name="Sazanova A.L."/>
            <person name="Chirak E.R."/>
            <person name="Safronova V.I."/>
        </authorList>
    </citation>
    <scope>NUCLEOTIDE SEQUENCE</scope>
    <source>
        <strain evidence="1">P1</strain>
    </source>
</reference>
<accession>A0AC61U1D9</accession>
<organism evidence="1 2">
    <name type="scientific">Janibacter limosus</name>
    <dbReference type="NCBI Taxonomy" id="53458"/>
    <lineage>
        <taxon>Bacteria</taxon>
        <taxon>Bacillati</taxon>
        <taxon>Actinomycetota</taxon>
        <taxon>Actinomycetes</taxon>
        <taxon>Micrococcales</taxon>
        <taxon>Intrasporangiaceae</taxon>
        <taxon>Janibacter</taxon>
    </lineage>
</organism>
<dbReference type="Proteomes" id="UP001059663">
    <property type="component" value="Chromosome"/>
</dbReference>
<protein>
    <submittedName>
        <fullName evidence="1">Uncharacterized protein</fullName>
    </submittedName>
</protein>
<evidence type="ECO:0000313" key="1">
    <source>
        <dbReference type="EMBL" id="UUZ43776.1"/>
    </source>
</evidence>